<dbReference type="OrthoDB" id="10001926at2759"/>
<dbReference type="Proteomes" id="UP000536381">
    <property type="component" value="Unassembled WGS sequence"/>
</dbReference>
<protein>
    <submittedName>
        <fullName evidence="2">PGRP2 amidase</fullName>
    </submittedName>
</protein>
<sequence>VVQLLEALESTPQDLPVPTLGRALGACSTPACRAVLGDPPPMPTSPPPPLTPAQWALLTQLLHHDPDAPHSGAVLAPDGTTLTLGPLLVGIEVGLKRASGWHHPTLEPGLDPLLAVTISEALGTSYLLAGSLGTNLTTLGPDGCWDDVDAPQSYTLLAPPSPIPDALANGAMDGVLLGARLAQGPNPPLAELLRVYYGTGVGTELGRAPSSARRREFGALVGAEKLEKEVVGMLELLRVMPTTRRLLEGMGQEEVVGIGRRAARDFLEVYVECPAIISRCTWGARPYRGTPTLLTLPLASVYIHHTFEPSAPCANFASCARAMRSMQSFHQDARGWDDIGY</sequence>
<dbReference type="SMART" id="SM00701">
    <property type="entry name" value="PGRP"/>
    <property type="match status" value="1"/>
</dbReference>
<dbReference type="AlphaFoldDB" id="A0A7L2IHD8"/>
<evidence type="ECO:0000313" key="3">
    <source>
        <dbReference type="Proteomes" id="UP000536381"/>
    </source>
</evidence>
<keyword evidence="3" id="KW-1185">Reference proteome</keyword>
<feature type="non-terminal residue" evidence="2">
    <location>
        <position position="1"/>
    </location>
</feature>
<dbReference type="SUPFAM" id="SSF55846">
    <property type="entry name" value="N-acetylmuramoyl-L-alanine amidase-like"/>
    <property type="match status" value="1"/>
</dbReference>
<dbReference type="GO" id="GO:0009253">
    <property type="term" value="P:peptidoglycan catabolic process"/>
    <property type="evidence" value="ECO:0007669"/>
    <property type="project" value="InterPro"/>
</dbReference>
<dbReference type="Gene3D" id="3.40.80.10">
    <property type="entry name" value="Peptidoglycan recognition protein-like"/>
    <property type="match status" value="1"/>
</dbReference>
<dbReference type="EMBL" id="VWYK01065037">
    <property type="protein sequence ID" value="NXR10914.1"/>
    <property type="molecule type" value="Genomic_DNA"/>
</dbReference>
<feature type="non-terminal residue" evidence="2">
    <location>
        <position position="341"/>
    </location>
</feature>
<feature type="domain" description="Peptidoglycan recognition protein family" evidence="1">
    <location>
        <begin position="274"/>
        <end position="341"/>
    </location>
</feature>
<name>A0A7L2IHD8_9PICI</name>
<gene>
    <name evidence="2" type="primary">Pglyrp2</name>
    <name evidence="2" type="ORF">SEMFRA_R04043</name>
</gene>
<evidence type="ECO:0000313" key="2">
    <source>
        <dbReference type="EMBL" id="NXR10914.1"/>
    </source>
</evidence>
<dbReference type="InterPro" id="IPR015510">
    <property type="entry name" value="PGRP"/>
</dbReference>
<evidence type="ECO:0000259" key="1">
    <source>
        <dbReference type="SMART" id="SM00701"/>
    </source>
</evidence>
<accession>A0A7L2IHD8</accession>
<proteinExistence type="predicted"/>
<organism evidence="2 3">
    <name type="scientific">Semnornis frantzii</name>
    <dbReference type="NCBI Taxonomy" id="91796"/>
    <lineage>
        <taxon>Eukaryota</taxon>
        <taxon>Metazoa</taxon>
        <taxon>Chordata</taxon>
        <taxon>Craniata</taxon>
        <taxon>Vertebrata</taxon>
        <taxon>Euteleostomi</taxon>
        <taxon>Archelosauria</taxon>
        <taxon>Archosauria</taxon>
        <taxon>Dinosauria</taxon>
        <taxon>Saurischia</taxon>
        <taxon>Theropoda</taxon>
        <taxon>Coelurosauria</taxon>
        <taxon>Aves</taxon>
        <taxon>Neognathae</taxon>
        <taxon>Neoaves</taxon>
        <taxon>Telluraves</taxon>
        <taxon>Coraciimorphae</taxon>
        <taxon>Piciformes</taxon>
        <taxon>Ramphastidae</taxon>
        <taxon>Semnornis</taxon>
    </lineage>
</organism>
<dbReference type="PANTHER" id="PTHR11022">
    <property type="entry name" value="PEPTIDOGLYCAN RECOGNITION PROTEIN"/>
    <property type="match status" value="1"/>
</dbReference>
<dbReference type="PANTHER" id="PTHR11022:SF66">
    <property type="entry name" value="N-ACETYLMURAMOYL-L-ALANINE AMIDASE"/>
    <property type="match status" value="1"/>
</dbReference>
<dbReference type="InterPro" id="IPR036505">
    <property type="entry name" value="Amidase/PGRP_sf"/>
</dbReference>
<comment type="caution">
    <text evidence="2">The sequence shown here is derived from an EMBL/GenBank/DDBJ whole genome shotgun (WGS) entry which is preliminary data.</text>
</comment>
<dbReference type="GO" id="GO:0008270">
    <property type="term" value="F:zinc ion binding"/>
    <property type="evidence" value="ECO:0007669"/>
    <property type="project" value="InterPro"/>
</dbReference>
<dbReference type="GO" id="GO:0008745">
    <property type="term" value="F:N-acetylmuramoyl-L-alanine amidase activity"/>
    <property type="evidence" value="ECO:0007669"/>
    <property type="project" value="InterPro"/>
</dbReference>
<dbReference type="InterPro" id="IPR006619">
    <property type="entry name" value="PGRP_domain_met/bac"/>
</dbReference>
<reference evidence="2 3" key="1">
    <citation type="submission" date="2019-09" db="EMBL/GenBank/DDBJ databases">
        <title>Bird 10,000 Genomes (B10K) Project - Family phase.</title>
        <authorList>
            <person name="Zhang G."/>
        </authorList>
    </citation>
    <scope>NUCLEOTIDE SEQUENCE [LARGE SCALE GENOMIC DNA]</scope>
    <source>
        <strain evidence="2">B10K-DU-001-42</strain>
        <tissue evidence="2">Muscle</tissue>
    </source>
</reference>